<feature type="region of interest" description="Disordered" evidence="1">
    <location>
        <begin position="174"/>
        <end position="214"/>
    </location>
</feature>
<dbReference type="AlphaFoldDB" id="A0A1Y2B2E8"/>
<dbReference type="PANTHER" id="PTHR43798:SF33">
    <property type="entry name" value="HYDROLASE, PUTATIVE (AFU_ORTHOLOGUE AFUA_2G14860)-RELATED"/>
    <property type="match status" value="1"/>
</dbReference>
<dbReference type="GO" id="GO:0016787">
    <property type="term" value="F:hydrolase activity"/>
    <property type="evidence" value="ECO:0007669"/>
    <property type="project" value="UniProtKB-KW"/>
</dbReference>
<evidence type="ECO:0000259" key="3">
    <source>
        <dbReference type="Pfam" id="PF00561"/>
    </source>
</evidence>
<dbReference type="EMBL" id="MCOG01000184">
    <property type="protein sequence ID" value="ORY28667.1"/>
    <property type="molecule type" value="Genomic_DNA"/>
</dbReference>
<keyword evidence="2" id="KW-0472">Membrane</keyword>
<sequence length="535" mass="60914">MENSEITISQSDSFDNSKEYKTNLKENLLKPNFSKMKTDSVSINIINDTKVDPEERKLKSNSVISQSDSVTQINYDNLNIPDNTVKQIRKSNSTISQSISIVHSDCNTISLSNEDENENEVENYTQSNEEDEQKKKLLSVVSQSDSISIDMSNITQVNRPNSVISNTDTINVLNDTEENPNVDLKKSDSINRKSMASIDSSKDNQESPKEQKKQKSVARKSIRLLIWIISSVVFILMCYGYFNLICSINENRNLDDLASKYSNKTEINDRYMSFNIVGDKNEKTIVLLPRMGSPSPIVEYKPLTEALSSKYRVITVEPFGYGFSEDVEADRTMEKIVSELHQCIQKLDIKQYYLMGSSLGGLYSLEWAKDFTDEILGFIGLDSSVPGIEAIETEEQFLAKKNKAKLNNSLGFDRIKYLFNSNLLPLDHSYNYSEDDLKIEKILINKKSFTNAIVEDINNYYSNLSKLANVKFPDKVPVLSFVSSESNEANNKWNELQHKVLGNNEHNEVIILDGPHTIHYKQKDAIVKKVKEWIN</sequence>
<reference evidence="4 5" key="1">
    <citation type="submission" date="2016-08" db="EMBL/GenBank/DDBJ databases">
        <title>A Parts List for Fungal Cellulosomes Revealed by Comparative Genomics.</title>
        <authorList>
            <consortium name="DOE Joint Genome Institute"/>
            <person name="Haitjema C.H."/>
            <person name="Gilmore S.P."/>
            <person name="Henske J.K."/>
            <person name="Solomon K.V."/>
            <person name="De Groot R."/>
            <person name="Kuo A."/>
            <person name="Mondo S.J."/>
            <person name="Salamov A.A."/>
            <person name="Labutti K."/>
            <person name="Zhao Z."/>
            <person name="Chiniquy J."/>
            <person name="Barry K."/>
            <person name="Brewer H.M."/>
            <person name="Purvine S.O."/>
            <person name="Wright A.T."/>
            <person name="Boxma B."/>
            <person name="Van Alen T."/>
            <person name="Hackstein J.H."/>
            <person name="Baker S.E."/>
            <person name="Grigoriev I.V."/>
            <person name="O'Malley M.A."/>
        </authorList>
    </citation>
    <scope>NUCLEOTIDE SEQUENCE [LARGE SCALE GENOMIC DNA]</scope>
    <source>
        <strain evidence="4 5">G1</strain>
    </source>
</reference>
<accession>A0A1Y2B2E8</accession>
<evidence type="ECO:0000313" key="5">
    <source>
        <dbReference type="Proteomes" id="UP000193920"/>
    </source>
</evidence>
<feature type="domain" description="AB hydrolase-1" evidence="3">
    <location>
        <begin position="301"/>
        <end position="401"/>
    </location>
</feature>
<keyword evidence="4" id="KW-0378">Hydrolase</keyword>
<organism evidence="4 5">
    <name type="scientific">Neocallimastix californiae</name>
    <dbReference type="NCBI Taxonomy" id="1754190"/>
    <lineage>
        <taxon>Eukaryota</taxon>
        <taxon>Fungi</taxon>
        <taxon>Fungi incertae sedis</taxon>
        <taxon>Chytridiomycota</taxon>
        <taxon>Chytridiomycota incertae sedis</taxon>
        <taxon>Neocallimastigomycetes</taxon>
        <taxon>Neocallimastigales</taxon>
        <taxon>Neocallimastigaceae</taxon>
        <taxon>Neocallimastix</taxon>
    </lineage>
</organism>
<dbReference type="GO" id="GO:0016020">
    <property type="term" value="C:membrane"/>
    <property type="evidence" value="ECO:0007669"/>
    <property type="project" value="TreeGrafter"/>
</dbReference>
<dbReference type="Pfam" id="PF00561">
    <property type="entry name" value="Abhydrolase_1"/>
    <property type="match status" value="1"/>
</dbReference>
<dbReference type="Gene3D" id="3.40.50.1820">
    <property type="entry name" value="alpha/beta hydrolase"/>
    <property type="match status" value="1"/>
</dbReference>
<dbReference type="PANTHER" id="PTHR43798">
    <property type="entry name" value="MONOACYLGLYCEROL LIPASE"/>
    <property type="match status" value="1"/>
</dbReference>
<comment type="caution">
    <text evidence="4">The sequence shown here is derived from an EMBL/GenBank/DDBJ whole genome shotgun (WGS) entry which is preliminary data.</text>
</comment>
<keyword evidence="5" id="KW-1185">Reference proteome</keyword>
<gene>
    <name evidence="4" type="ORF">LY90DRAFT_674070</name>
</gene>
<evidence type="ECO:0000313" key="4">
    <source>
        <dbReference type="EMBL" id="ORY28667.1"/>
    </source>
</evidence>
<feature type="compositionally biased region" description="Basic and acidic residues" evidence="1">
    <location>
        <begin position="200"/>
        <end position="213"/>
    </location>
</feature>
<dbReference type="InterPro" id="IPR029058">
    <property type="entry name" value="AB_hydrolase_fold"/>
</dbReference>
<dbReference type="OrthoDB" id="8119704at2759"/>
<dbReference type="InterPro" id="IPR050266">
    <property type="entry name" value="AB_hydrolase_sf"/>
</dbReference>
<feature type="region of interest" description="Disordered" evidence="1">
    <location>
        <begin position="112"/>
        <end position="135"/>
    </location>
</feature>
<dbReference type="Proteomes" id="UP000193920">
    <property type="component" value="Unassembled WGS sequence"/>
</dbReference>
<protein>
    <submittedName>
        <fullName evidence="4">Alpha/beta-hydrolase</fullName>
    </submittedName>
</protein>
<feature type="transmembrane region" description="Helical" evidence="2">
    <location>
        <begin position="222"/>
        <end position="242"/>
    </location>
</feature>
<name>A0A1Y2B2E8_9FUNG</name>
<dbReference type="SUPFAM" id="SSF53474">
    <property type="entry name" value="alpha/beta-Hydrolases"/>
    <property type="match status" value="1"/>
</dbReference>
<evidence type="ECO:0000256" key="2">
    <source>
        <dbReference type="SAM" id="Phobius"/>
    </source>
</evidence>
<dbReference type="InterPro" id="IPR000073">
    <property type="entry name" value="AB_hydrolase_1"/>
</dbReference>
<proteinExistence type="predicted"/>
<keyword evidence="2" id="KW-0812">Transmembrane</keyword>
<evidence type="ECO:0000256" key="1">
    <source>
        <dbReference type="SAM" id="MobiDB-lite"/>
    </source>
</evidence>
<keyword evidence="2" id="KW-1133">Transmembrane helix</keyword>